<dbReference type="SUPFAM" id="SSF52540">
    <property type="entry name" value="P-loop containing nucleoside triphosphate hydrolases"/>
    <property type="match status" value="1"/>
</dbReference>
<dbReference type="Pfam" id="PF04607">
    <property type="entry name" value="RelA_SpoT"/>
    <property type="match status" value="1"/>
</dbReference>
<dbReference type="Gene3D" id="3.40.50.300">
    <property type="entry name" value="P-loop containing nucleotide triphosphate hydrolases"/>
    <property type="match status" value="1"/>
</dbReference>
<dbReference type="PANTHER" id="PTHR10039">
    <property type="entry name" value="AMELOGENIN"/>
    <property type="match status" value="1"/>
</dbReference>
<dbReference type="InterPro" id="IPR007685">
    <property type="entry name" value="RelA_SpoT"/>
</dbReference>
<dbReference type="SUPFAM" id="SSF101908">
    <property type="entry name" value="Putative isomerase YbhE"/>
    <property type="match status" value="1"/>
</dbReference>
<dbReference type="SMART" id="SM00954">
    <property type="entry name" value="RelA_SpoT"/>
    <property type="match status" value="1"/>
</dbReference>
<evidence type="ECO:0000313" key="4">
    <source>
        <dbReference type="Proteomes" id="UP001152024"/>
    </source>
</evidence>
<dbReference type="InterPro" id="IPR056884">
    <property type="entry name" value="NPHP3-like_N"/>
</dbReference>
<gene>
    <name evidence="3" type="ORF">NW768_006724</name>
</gene>
<reference evidence="3" key="1">
    <citation type="submission" date="2022-09" db="EMBL/GenBank/DDBJ databases">
        <title>Fusarium specimens isolated from Avocado Roots.</title>
        <authorList>
            <person name="Stajich J."/>
            <person name="Roper C."/>
            <person name="Heimlech-Rivalta G."/>
        </authorList>
    </citation>
    <scope>NUCLEOTIDE SEQUENCE</scope>
    <source>
        <strain evidence="3">CF00095</strain>
    </source>
</reference>
<feature type="domain" description="RelA/SpoT" evidence="2">
    <location>
        <begin position="78"/>
        <end position="220"/>
    </location>
</feature>
<evidence type="ECO:0000313" key="3">
    <source>
        <dbReference type="EMBL" id="KAJ4129755.1"/>
    </source>
</evidence>
<proteinExistence type="predicted"/>
<dbReference type="SUPFAM" id="SSF81301">
    <property type="entry name" value="Nucleotidyltransferase"/>
    <property type="match status" value="1"/>
</dbReference>
<evidence type="ECO:0000259" key="2">
    <source>
        <dbReference type="SMART" id="SM00954"/>
    </source>
</evidence>
<dbReference type="EMBL" id="JAOQBH010000010">
    <property type="protein sequence ID" value="KAJ4129755.1"/>
    <property type="molecule type" value="Genomic_DNA"/>
</dbReference>
<sequence length="1312" mass="148443">MALERGSNAAEHLSKSASLRQRILDLADKCSIHIDPKDAFVKHIWSELEQDYQRMADELATACKEELNNRSIQAAVESRVKSRYSIAKSLERREIHRQTREEDLYRDIREILQDLHDLVGIRIIVDYVDHVQATTEFVTQTFNKEKEPNIFSANRKVGRSWAAWFGAYECTNHHVSAKYQEQDPLSYFNGVMFEIQVTSLPANLYNKIAHPLLYKEEAGELSQGDEIVIDLTKGLAFCYSLCTYYKRHKLEGKPVDRYELELMQKASSTSGGPEFMSSISDLAGKIPGIDAAKIKGRSIPRETLEMVLESLLSKGIQSDIGQYVADQLRQEIKDISRTRIELHAFGKARFDSQDVFQSPVCQEGTQIRARESIHSWIKDGKEPLLWICSHAGTGKSTLARTIARELTGAGQIAAGYFFKRGDAGRNYIRHVIPTIAAQLVLTIPRYESCLKDSIDACKNTDFENMLIFEQFRVLLKTPLSQLGHVPSTKVVIIDALDECVDLAQLEQVIQFLVGLKDLDSLQFRLLVTSRDEDPVRAAIVCHPHAKLSLSTTYRDDSISDIESILKVGFQRIKKERRIEGTWPTEGQFREVVHRSTSPSPLFIYATTLLRFLGDGTHHGIPKSRLQSWIEKSPSPTFTTRLDEMYTTVFENLDPDLGPGDSEILTEDEKNTLRTILGAIALAVEPLSFNSLVDILGLDLDALELLKSCRAVLYIPESNNEPVQMLHKSFSDFLLRHIPHKRCWFSIDERDHNEILLKGCIDHLEDKLRMNICDLQDPAVSRVTIEPSIIQKYIPHSLQYASSYWVYHLQKANGTAMLSGSIEGFLCEKFLQWIECLAILGYLDRASSSIEDLRGIYESSTSLERFLYDAYRFLFYIELWQVGTGTHLTRAEISHLVISICWAKDGDNLIVVTEDGHIYRHDFLREHSVVISIRPSELMRGQPVDHVAASPTGVVAMAHYPTKVADYTRPYQVAVWDPYEDKLLYVGESLIEVSAIAISQDSRQVAVVAGGTVKLADTNIGVWSDLATCTIRGAILSFSSDGERIFILEGEAFTIISISTQCFRAVDVPQNGPFTGLAVSPDETSIMTYSDGLLHWNIEYHNPGRLYATLQFKRRFPPDQMPDGSMRIEDTSYTSMITMSPDGQYLVSSWDRRLCLWHVPEGRLYKILIPDDRCPFQYDWWRGKVLSFSRDGTSILAISNDVVCVWVLEQHERSDLKLPAHTAFDFSSVVASYRDFDLDLKAIWMNGKAFAIGSYFLIRVCSIENGSCHSYDVELPNRMVIRTFAFAPGPGLLAVGHDTGSPACRSLLMDRCF</sequence>
<keyword evidence="4" id="KW-1185">Reference proteome</keyword>
<dbReference type="PANTHER" id="PTHR10039:SF16">
    <property type="entry name" value="GPI INOSITOL-DEACYLASE"/>
    <property type="match status" value="1"/>
</dbReference>
<evidence type="ECO:0000256" key="1">
    <source>
        <dbReference type="ARBA" id="ARBA00022737"/>
    </source>
</evidence>
<organism evidence="3 4">
    <name type="scientific">Fusarium equiseti</name>
    <name type="common">Fusarium scirpi</name>
    <dbReference type="NCBI Taxonomy" id="61235"/>
    <lineage>
        <taxon>Eukaryota</taxon>
        <taxon>Fungi</taxon>
        <taxon>Dikarya</taxon>
        <taxon>Ascomycota</taxon>
        <taxon>Pezizomycotina</taxon>
        <taxon>Sordariomycetes</taxon>
        <taxon>Hypocreomycetidae</taxon>
        <taxon>Hypocreales</taxon>
        <taxon>Nectriaceae</taxon>
        <taxon>Fusarium</taxon>
        <taxon>Fusarium incarnatum-equiseti species complex</taxon>
    </lineage>
</organism>
<dbReference type="InterPro" id="IPR015943">
    <property type="entry name" value="WD40/YVTN_repeat-like_dom_sf"/>
</dbReference>
<comment type="caution">
    <text evidence="3">The sequence shown here is derived from an EMBL/GenBank/DDBJ whole genome shotgun (WGS) entry which is preliminary data.</text>
</comment>
<dbReference type="InterPro" id="IPR043519">
    <property type="entry name" value="NT_sf"/>
</dbReference>
<dbReference type="Pfam" id="PF24883">
    <property type="entry name" value="NPHP3_N"/>
    <property type="match status" value="1"/>
</dbReference>
<accession>A0ABQ8R902</accession>
<protein>
    <recommendedName>
        <fullName evidence="2">RelA/SpoT domain-containing protein</fullName>
    </recommendedName>
</protein>
<dbReference type="Proteomes" id="UP001152024">
    <property type="component" value="Unassembled WGS sequence"/>
</dbReference>
<name>A0ABQ8R902_FUSEQ</name>
<dbReference type="InterPro" id="IPR027417">
    <property type="entry name" value="P-loop_NTPase"/>
</dbReference>
<dbReference type="CDD" id="cd05399">
    <property type="entry name" value="NT_Rel-Spo_like"/>
    <property type="match status" value="1"/>
</dbReference>
<dbReference type="Gene3D" id="3.30.460.10">
    <property type="entry name" value="Beta Polymerase, domain 2"/>
    <property type="match status" value="1"/>
</dbReference>
<dbReference type="Gene3D" id="2.130.10.10">
    <property type="entry name" value="YVTN repeat-like/Quinoprotein amine dehydrogenase"/>
    <property type="match status" value="2"/>
</dbReference>
<keyword evidence="1" id="KW-0677">Repeat</keyword>